<dbReference type="RefSeq" id="XP_048138226.1">
    <property type="nucleotide sequence ID" value="XM_048282269.1"/>
</dbReference>
<proteinExistence type="predicted"/>
<reference evidence="3" key="1">
    <citation type="submission" date="2025-08" db="UniProtKB">
        <authorList>
            <consortium name="RefSeq"/>
        </authorList>
    </citation>
    <scope>IDENTIFICATION</scope>
    <source>
        <tissue evidence="3">Leaf</tissue>
    </source>
</reference>
<evidence type="ECO:0000313" key="3">
    <source>
        <dbReference type="RefSeq" id="XP_048138226.1"/>
    </source>
</evidence>
<dbReference type="PANTHER" id="PTHR37723">
    <property type="entry name" value="PROTEIN FAR-RED ELONGATED HYPOCOTYL 1"/>
    <property type="match status" value="1"/>
</dbReference>
<feature type="compositionally biased region" description="Basic and acidic residues" evidence="1">
    <location>
        <begin position="1"/>
        <end position="19"/>
    </location>
</feature>
<keyword evidence="2" id="KW-1185">Reference proteome</keyword>
<gene>
    <name evidence="3" type="primary">LOC115749731</name>
</gene>
<dbReference type="InterPro" id="IPR037766">
    <property type="entry name" value="FHY1"/>
</dbReference>
<evidence type="ECO:0000313" key="2">
    <source>
        <dbReference type="Proteomes" id="UP000827889"/>
    </source>
</evidence>
<sequence>MTDGGDELRRGSRIPERGRPNPSNRNRSCRHGPSGHVARVVFVIRMTPDKQKETGLKLKDTRRPLHSPVAAALVHLASSPGILSVHVSCRDGGREGEPVRFNFEAIKAPNIVDLSKKRKILSEHFDLPLPKHKCLDGGFDPVLLFGYDGNPDIEDLPASKIKRPIEGCCSCNELQPESAKDSNCFAEDSDIAMSAYGGCNLGPDVAVITSGASTSSVKWAWNSSQDMPHSSGAEKAVTRVDNNDGVGKHDPPDQDNDFQMLLEEQLLEFGCHGGYTCEYANDCLETCATKEVEDSIYSNASNPDNFVLSSGRWSTNHDLDFLDLGLFGFHLNRGIACRHLRLHQEANI</sequence>
<protein>
    <submittedName>
        <fullName evidence="3">Uncharacterized protein LOC115749731 isoform X1</fullName>
    </submittedName>
</protein>
<accession>A0ABM3HNR8</accession>
<organism evidence="2 3">
    <name type="scientific">Rhodamnia argentea</name>
    <dbReference type="NCBI Taxonomy" id="178133"/>
    <lineage>
        <taxon>Eukaryota</taxon>
        <taxon>Viridiplantae</taxon>
        <taxon>Streptophyta</taxon>
        <taxon>Embryophyta</taxon>
        <taxon>Tracheophyta</taxon>
        <taxon>Spermatophyta</taxon>
        <taxon>Magnoliopsida</taxon>
        <taxon>eudicotyledons</taxon>
        <taxon>Gunneridae</taxon>
        <taxon>Pentapetalae</taxon>
        <taxon>rosids</taxon>
        <taxon>malvids</taxon>
        <taxon>Myrtales</taxon>
        <taxon>Myrtaceae</taxon>
        <taxon>Myrtoideae</taxon>
        <taxon>Myrteae</taxon>
        <taxon>Australasian group</taxon>
        <taxon>Rhodamnia</taxon>
    </lineage>
</organism>
<dbReference type="Proteomes" id="UP000827889">
    <property type="component" value="Chromosome 7"/>
</dbReference>
<evidence type="ECO:0000256" key="1">
    <source>
        <dbReference type="SAM" id="MobiDB-lite"/>
    </source>
</evidence>
<dbReference type="GeneID" id="115749731"/>
<feature type="region of interest" description="Disordered" evidence="1">
    <location>
        <begin position="1"/>
        <end position="33"/>
    </location>
</feature>
<dbReference type="PANTHER" id="PTHR37723:SF1">
    <property type="entry name" value="PROTEIN FAR-RED-ELONGATED HYPOCOTYL 1-LIKE"/>
    <property type="match status" value="1"/>
</dbReference>
<name>A0ABM3HNR8_9MYRT</name>